<protein>
    <submittedName>
        <fullName evidence="2">Uncharacterized protein</fullName>
    </submittedName>
</protein>
<sequence length="69" mass="7896">MRRQLFILLLLFTLEWHEGKTIPVSTSTPSTTWTPSTTTGSTTWMSSTVTSSNTRIDWNKLAEKNFLFV</sequence>
<gene>
    <name evidence="2" type="ORF">EB796_002124</name>
</gene>
<organism evidence="2 3">
    <name type="scientific">Bugula neritina</name>
    <name type="common">Brown bryozoan</name>
    <name type="synonym">Sertularia neritina</name>
    <dbReference type="NCBI Taxonomy" id="10212"/>
    <lineage>
        <taxon>Eukaryota</taxon>
        <taxon>Metazoa</taxon>
        <taxon>Spiralia</taxon>
        <taxon>Lophotrochozoa</taxon>
        <taxon>Bryozoa</taxon>
        <taxon>Gymnolaemata</taxon>
        <taxon>Cheilostomatida</taxon>
        <taxon>Flustrina</taxon>
        <taxon>Buguloidea</taxon>
        <taxon>Bugulidae</taxon>
        <taxon>Bugula</taxon>
    </lineage>
</organism>
<dbReference type="AlphaFoldDB" id="A0A7J7KN21"/>
<feature type="signal peptide" evidence="1">
    <location>
        <begin position="1"/>
        <end position="19"/>
    </location>
</feature>
<feature type="chain" id="PRO_5029451176" evidence="1">
    <location>
        <begin position="20"/>
        <end position="69"/>
    </location>
</feature>
<evidence type="ECO:0000313" key="3">
    <source>
        <dbReference type="Proteomes" id="UP000593567"/>
    </source>
</evidence>
<accession>A0A7J7KN21</accession>
<name>A0A7J7KN21_BUGNE</name>
<evidence type="ECO:0000313" key="2">
    <source>
        <dbReference type="EMBL" id="KAF6039561.1"/>
    </source>
</evidence>
<evidence type="ECO:0000256" key="1">
    <source>
        <dbReference type="SAM" id="SignalP"/>
    </source>
</evidence>
<comment type="caution">
    <text evidence="2">The sequence shown here is derived from an EMBL/GenBank/DDBJ whole genome shotgun (WGS) entry which is preliminary data.</text>
</comment>
<keyword evidence="3" id="KW-1185">Reference proteome</keyword>
<keyword evidence="1" id="KW-0732">Signal</keyword>
<dbReference type="Proteomes" id="UP000593567">
    <property type="component" value="Unassembled WGS sequence"/>
</dbReference>
<dbReference type="EMBL" id="VXIV02000238">
    <property type="protein sequence ID" value="KAF6039561.1"/>
    <property type="molecule type" value="Genomic_DNA"/>
</dbReference>
<reference evidence="2" key="1">
    <citation type="submission" date="2020-06" db="EMBL/GenBank/DDBJ databases">
        <title>Draft genome of Bugula neritina, a colonial animal packing powerful symbionts and potential medicines.</title>
        <authorList>
            <person name="Rayko M."/>
        </authorList>
    </citation>
    <scope>NUCLEOTIDE SEQUENCE [LARGE SCALE GENOMIC DNA]</scope>
    <source>
        <strain evidence="2">Kwan_BN1</strain>
    </source>
</reference>
<proteinExistence type="predicted"/>